<feature type="repeat" description="ANK" evidence="12">
    <location>
        <begin position="1225"/>
        <end position="1257"/>
    </location>
</feature>
<dbReference type="SMART" id="SM00248">
    <property type="entry name" value="ANK"/>
    <property type="match status" value="23"/>
</dbReference>
<gene>
    <name evidence="13" type="primary">ANK2</name>
    <name evidence="13" type="ORF">TNCV_4896851</name>
</gene>
<evidence type="ECO:0000256" key="3">
    <source>
        <dbReference type="ARBA" id="ARBA00022483"/>
    </source>
</evidence>
<dbReference type="Proteomes" id="UP000887159">
    <property type="component" value="Unassembled WGS sequence"/>
</dbReference>
<keyword evidence="4" id="KW-0964">Secreted</keyword>
<dbReference type="Pfam" id="PF13637">
    <property type="entry name" value="Ank_4"/>
    <property type="match status" value="1"/>
</dbReference>
<dbReference type="InterPro" id="IPR002110">
    <property type="entry name" value="Ankyrin_rpt"/>
</dbReference>
<feature type="repeat" description="ANK" evidence="12">
    <location>
        <begin position="1288"/>
        <end position="1320"/>
    </location>
</feature>
<organism evidence="13 14">
    <name type="scientific">Trichonephila clavipes</name>
    <name type="common">Golden silk orbweaver</name>
    <name type="synonym">Nephila clavipes</name>
    <dbReference type="NCBI Taxonomy" id="2585209"/>
    <lineage>
        <taxon>Eukaryota</taxon>
        <taxon>Metazoa</taxon>
        <taxon>Ecdysozoa</taxon>
        <taxon>Arthropoda</taxon>
        <taxon>Chelicerata</taxon>
        <taxon>Arachnida</taxon>
        <taxon>Araneae</taxon>
        <taxon>Araneomorphae</taxon>
        <taxon>Entelegynae</taxon>
        <taxon>Araneoidea</taxon>
        <taxon>Nephilidae</taxon>
        <taxon>Trichonephila</taxon>
    </lineage>
</organism>
<dbReference type="PRINTS" id="PR01415">
    <property type="entry name" value="ANKYRIN"/>
</dbReference>
<dbReference type="SUPFAM" id="SSF48403">
    <property type="entry name" value="Ankyrin repeat"/>
    <property type="match status" value="3"/>
</dbReference>
<evidence type="ECO:0000256" key="12">
    <source>
        <dbReference type="PROSITE-ProRule" id="PRU00023"/>
    </source>
</evidence>
<feature type="repeat" description="ANK" evidence="12">
    <location>
        <begin position="1192"/>
        <end position="1224"/>
    </location>
</feature>
<evidence type="ECO:0000256" key="7">
    <source>
        <dbReference type="ARBA" id="ARBA00022699"/>
    </source>
</evidence>
<keyword evidence="11" id="KW-1053">Target membrane</keyword>
<dbReference type="PROSITE" id="PS50297">
    <property type="entry name" value="ANK_REP_REGION"/>
    <property type="match status" value="13"/>
</dbReference>
<evidence type="ECO:0000256" key="11">
    <source>
        <dbReference type="ARBA" id="ARBA00023298"/>
    </source>
</evidence>
<reference evidence="13" key="1">
    <citation type="submission" date="2020-08" db="EMBL/GenBank/DDBJ databases">
        <title>Multicomponent nature underlies the extraordinary mechanical properties of spider dragline silk.</title>
        <authorList>
            <person name="Kono N."/>
            <person name="Nakamura H."/>
            <person name="Mori M."/>
            <person name="Yoshida Y."/>
            <person name="Ohtoshi R."/>
            <person name="Malay A.D."/>
            <person name="Moran D.A.P."/>
            <person name="Tomita M."/>
            <person name="Numata K."/>
            <person name="Arakawa K."/>
        </authorList>
    </citation>
    <scope>NUCLEOTIDE SEQUENCE</scope>
</reference>
<dbReference type="PANTHER" id="PTHR24166">
    <property type="entry name" value="ROLLING PEBBLES, ISOFORM B"/>
    <property type="match status" value="1"/>
</dbReference>
<evidence type="ECO:0000256" key="2">
    <source>
        <dbReference type="ARBA" id="ARBA00004613"/>
    </source>
</evidence>
<dbReference type="GO" id="GO:0005576">
    <property type="term" value="C:extracellular region"/>
    <property type="evidence" value="ECO:0007669"/>
    <property type="project" value="UniProtKB-SubCell"/>
</dbReference>
<keyword evidence="3" id="KW-0268">Exocytosis</keyword>
<evidence type="ECO:0000313" key="14">
    <source>
        <dbReference type="Proteomes" id="UP000887159"/>
    </source>
</evidence>
<feature type="repeat" description="ANK" evidence="12">
    <location>
        <begin position="1159"/>
        <end position="1191"/>
    </location>
</feature>
<dbReference type="PROSITE" id="PS50088">
    <property type="entry name" value="ANK_REPEAT"/>
    <property type="match status" value="14"/>
</dbReference>
<evidence type="ECO:0000256" key="6">
    <source>
        <dbReference type="ARBA" id="ARBA00022656"/>
    </source>
</evidence>
<name>A0A8X7BAM7_TRICX</name>
<feature type="repeat" description="ANK" evidence="12">
    <location>
        <begin position="992"/>
        <end position="1024"/>
    </location>
</feature>
<feature type="repeat" description="ANK" evidence="12">
    <location>
        <begin position="1484"/>
        <end position="1516"/>
    </location>
</feature>
<dbReference type="EMBL" id="BMAU01021368">
    <property type="protein sequence ID" value="GFY24004.1"/>
    <property type="molecule type" value="Genomic_DNA"/>
</dbReference>
<dbReference type="InterPro" id="IPR050889">
    <property type="entry name" value="Dendritic_Spine_Reg/Scaffold"/>
</dbReference>
<keyword evidence="8" id="KW-0677">Repeat</keyword>
<evidence type="ECO:0000256" key="5">
    <source>
        <dbReference type="ARBA" id="ARBA00022537"/>
    </source>
</evidence>
<dbReference type="Pfam" id="PF12796">
    <property type="entry name" value="Ank_2"/>
    <property type="match status" value="6"/>
</dbReference>
<evidence type="ECO:0000313" key="13">
    <source>
        <dbReference type="EMBL" id="GFY24004.1"/>
    </source>
</evidence>
<feature type="repeat" description="ANK" evidence="12">
    <location>
        <begin position="1321"/>
        <end position="1353"/>
    </location>
</feature>
<proteinExistence type="predicted"/>
<feature type="repeat" description="ANK" evidence="12">
    <location>
        <begin position="1058"/>
        <end position="1090"/>
    </location>
</feature>
<keyword evidence="6" id="KW-0800">Toxin</keyword>
<evidence type="ECO:0000256" key="1">
    <source>
        <dbReference type="ARBA" id="ARBA00004175"/>
    </source>
</evidence>
<keyword evidence="9" id="KW-0638">Presynaptic neurotoxin</keyword>
<keyword evidence="14" id="KW-1185">Reference proteome</keyword>
<evidence type="ECO:0000256" key="10">
    <source>
        <dbReference type="ARBA" id="ARBA00023043"/>
    </source>
</evidence>
<keyword evidence="7" id="KW-0528">Neurotoxin</keyword>
<dbReference type="PANTHER" id="PTHR24166:SF48">
    <property type="entry name" value="PROTEIN VAPYRIN"/>
    <property type="match status" value="1"/>
</dbReference>
<feature type="repeat" description="ANK" evidence="12">
    <location>
        <begin position="1124"/>
        <end position="1156"/>
    </location>
</feature>
<comment type="caution">
    <text evidence="13">The sequence shown here is derived from an EMBL/GenBank/DDBJ whole genome shotgun (WGS) entry which is preliminary data.</text>
</comment>
<keyword evidence="5" id="KW-1052">Target cell membrane</keyword>
<dbReference type="GO" id="GO:0006887">
    <property type="term" value="P:exocytosis"/>
    <property type="evidence" value="ECO:0007669"/>
    <property type="project" value="UniProtKB-KW"/>
</dbReference>
<dbReference type="GO" id="GO:0044218">
    <property type="term" value="C:other organism cell membrane"/>
    <property type="evidence" value="ECO:0007669"/>
    <property type="project" value="UniProtKB-KW"/>
</dbReference>
<feature type="repeat" description="ANK" evidence="12">
    <location>
        <begin position="1025"/>
        <end position="1057"/>
    </location>
</feature>
<dbReference type="Gene3D" id="1.25.40.20">
    <property type="entry name" value="Ankyrin repeat-containing domain"/>
    <property type="match status" value="8"/>
</dbReference>
<accession>A0A8X7BAM7</accession>
<dbReference type="GO" id="GO:0044231">
    <property type="term" value="C:host cell presynaptic membrane"/>
    <property type="evidence" value="ECO:0007669"/>
    <property type="project" value="UniProtKB-KW"/>
</dbReference>
<protein>
    <submittedName>
        <fullName evidence="13">Ankyrin-2</fullName>
    </submittedName>
</protein>
<evidence type="ECO:0000256" key="9">
    <source>
        <dbReference type="ARBA" id="ARBA00023028"/>
    </source>
</evidence>
<feature type="repeat" description="ANK" evidence="12">
    <location>
        <begin position="895"/>
        <end position="917"/>
    </location>
</feature>
<dbReference type="GO" id="GO:0090729">
    <property type="term" value="F:toxin activity"/>
    <property type="evidence" value="ECO:0007669"/>
    <property type="project" value="UniProtKB-KW"/>
</dbReference>
<feature type="repeat" description="ANK" evidence="12">
    <location>
        <begin position="929"/>
        <end position="961"/>
    </location>
</feature>
<keyword evidence="10 12" id="KW-0040">ANK repeat</keyword>
<sequence>MASQESDSNNDLLALSSKSRKKLLVELKKMDEVSKKNFYLQILNSIKDSVSDDNVRSLNNLNLLLKDIKTENLQNKTGLIENFNLVALACRNKAANVLKYLFSKKGKTLYNVSINSCDNDCLFGDNDEFQHNAFYYAIRSNMVDLLRVLINNCPYNKSPEQLDDFLSKGHKELKLRGVFLSDEMELFIQSKILDIRFFHKNSNQSTNNRSSWCHIQKRIEMVVYAISYVKTNYWDANLDEKFLLKAEFTLKNIHVLKSLLKSTYNKLPWEEMEFCLIIFIHCFKNRFGANLVYNSALNKKKVLMYLEIFSKALSSELKNMQISDTIQLAKPLGTEKSLREKAVKEILTSCPSFQDLYIDYKTVRDFYSLETMKTYADLGMSVDVTKKEGQLAIMRALQVIGEHLKSTLESPKLSDETADKLFFFLPFSTREVITNLRDSLSHGIEDETNFTQTIIKKKSHLFFKNIQTDVSKINAAISDAIYGIKLKAVYKIMREIRLCKRIEDVNDLFESLIFSFQSFLAEATKMSLDNVTNGDMDQLEELLSCLNNSMNNQTSYEKGLFDQINCLIQKEKENIFSVRKSFGLNIIQLGRIFSTTQKDTKSEISDIHSLASSFTNPITSEEPFLNMIGKLLKQILDSAKSRMKLEMNDQLCCLIWRIVQFMKFHMDNIKWIKELKGTSKRKKVKKVKNANHLFSSILFLKEILTNNNLIGETLLKNLSYFESNLELQVATEMLILDTLSLLDDSKTHNTFFLDSEYPLKIGKNLRNHLAHNDALINTLLGKGTTELLLNAEKLITEALPKDDWKIDKILSCDSFKLANVHATDMSIVDNQRKLFIALEEGDMVKIHECITEGADIYGTDLDRRTCLHFSAKAENIEAIKFVLQQDLNLISKDINNRTALHVAAKFDRIDIIKYLVKTKRMRVDDCDILNETPIHIAINNDSRKTIKYLLKYVSDNAIEDALVYSLLKSSILKGNIEATKIFLEKKINIVREGYTALHLAAESGKVNLVNMLIRKKEDVESQTDLNLTPLHIAAQYGHLEVVKTLILKGANINARTIIYKTPLHYAAQNGGTEIVKILLDHQAELNAWDLNFHLPLNDAAEAGHVAVAEILLRNKAHVNINTGLGPTALHSAAVKGHYELVQLLLNHGALIDNKNKNKDMATALHYSVVKGHLKIVQLLVESGADIEIKDFDENTPLLVAADQGYYKITKFLIAKGADIHSKDASGATALHIAAFRGHAEIGKLLLLNGADVRAKNINNVTPIHIMISNELNEFLIERKISTDFVDLNGCTLLHLGALNGNLEIVKYCLDNGCSVDDRDSSGLTALHMAVQGNYQEIVNFLIDNGADINAEDNYGHTSLLFAARNNCINITDILIKNEACTSSDRIASLCSAVFEGHHDIVTIFLKQCTFDVHALQDKYSLLHKAAENGHLIVAKVLLENGFEIDGGRKGISITPLYSAILFNHFEVSQFFLSKGADPNIRDQHGRTSLHVAAMSGNTDLVEILLEEKADIFIKDSENMSVIELAVIKSQLNVVKLLIEMKKIDLNYTSNRGCTLLHYSAIFGSLDITEYLVKKEQILMQRTFGVPNLFI</sequence>
<evidence type="ECO:0000256" key="8">
    <source>
        <dbReference type="ARBA" id="ARBA00022737"/>
    </source>
</evidence>
<feature type="repeat" description="ANK" evidence="12">
    <location>
        <begin position="1451"/>
        <end position="1483"/>
    </location>
</feature>
<keyword evidence="11" id="KW-0472">Membrane</keyword>
<dbReference type="Pfam" id="PF00023">
    <property type="entry name" value="Ank"/>
    <property type="match status" value="1"/>
</dbReference>
<feature type="repeat" description="ANK" evidence="12">
    <location>
        <begin position="1417"/>
        <end position="1449"/>
    </location>
</feature>
<dbReference type="InterPro" id="IPR036770">
    <property type="entry name" value="Ankyrin_rpt-contain_sf"/>
</dbReference>
<evidence type="ECO:0000256" key="4">
    <source>
        <dbReference type="ARBA" id="ARBA00022525"/>
    </source>
</evidence>
<comment type="subcellular location">
    <subcellularLocation>
        <location evidence="2">Secreted</location>
    </subcellularLocation>
    <subcellularLocation>
        <location evidence="1">Target cell membrane</location>
    </subcellularLocation>
</comment>